<dbReference type="PANTHER" id="PTHR36091">
    <property type="entry name" value="ALTERED INHERITANCE OF MITOCHONDRIA PROTEIN 9, MITOCHONDRIAL"/>
    <property type="match status" value="1"/>
</dbReference>
<protein>
    <submittedName>
        <fullName evidence="2">Phosphotransferase family protein</fullName>
    </submittedName>
</protein>
<dbReference type="InterPro" id="IPR002575">
    <property type="entry name" value="Aminoglycoside_PTrfase"/>
</dbReference>
<gene>
    <name evidence="2" type="ORF">MCYG_06962</name>
</gene>
<dbReference type="OMA" id="IDWQSVW"/>
<evidence type="ECO:0000313" key="3">
    <source>
        <dbReference type="Proteomes" id="UP000002035"/>
    </source>
</evidence>
<feature type="domain" description="Aminoglycoside phosphotransferase" evidence="1">
    <location>
        <begin position="307"/>
        <end position="364"/>
    </location>
</feature>
<keyword evidence="2" id="KW-0808">Transferase</keyword>
<dbReference type="GO" id="GO:0005739">
    <property type="term" value="C:mitochondrion"/>
    <property type="evidence" value="ECO:0007669"/>
    <property type="project" value="TreeGrafter"/>
</dbReference>
<dbReference type="STRING" id="554155.C5FW59"/>
<sequence>MDILPTLLRPSIRRIRALTAPQLFLRRLSFAASKENNTEDFFRYTTGRWLWGEEEQLLERYQKFDILELQATVARTLGSRRCVSMSKIGEGNFNKVFRLLMDDGAVAIARIPHPNAGPPRYMTMSEVATMEFVRSTLHVPVPKVLAWSASPDSPVGSEYIIMEEAKGTQLSELWNDLDLPSRRVIINDIISIEQKLLSVTFNLYGSLYFAKDTFPGCQTAEISGDIAQEIKDDVNIRFIIGPSAQREFWQKERAEMSLDRGPWKSAREYIEAIAHREMAWISRYAKPNSKISGYPRGKGSQKSPQAHIKLLEKYLAVAARFLPDDAELVRPELWHPDIHDANIFVQDGRITSIIDWQSVWAGPLLLQARTPRLIDYNGEIQLRIPDNYKTLSKEEKEEVSELVKQSIQVYLYEDQTANVNPLLNRAVRQPYGKTLGELVCFAGDSWDDHIVPIRDTLINIERDWSKMSKTGDCPYHFSPDELTQHREEAEAFNNAQDFWEMLKDKVNADGWTANDDFDAAVEYFSQLREAGLASLEGDERDEFEMQTKWVLDRKTER</sequence>
<keyword evidence="3" id="KW-1185">Reference proteome</keyword>
<dbReference type="RefSeq" id="XP_002844998.1">
    <property type="nucleotide sequence ID" value="XM_002844952.1"/>
</dbReference>
<name>C5FW59_ARTOC</name>
<dbReference type="InterPro" id="IPR011009">
    <property type="entry name" value="Kinase-like_dom_sf"/>
</dbReference>
<dbReference type="Pfam" id="PF01636">
    <property type="entry name" value="APH"/>
    <property type="match status" value="1"/>
</dbReference>
<dbReference type="Gene3D" id="3.30.200.20">
    <property type="entry name" value="Phosphorylase Kinase, domain 1"/>
    <property type="match status" value="1"/>
</dbReference>
<proteinExistence type="predicted"/>
<dbReference type="Gene3D" id="3.90.1200.10">
    <property type="match status" value="1"/>
</dbReference>
<dbReference type="HOGENOM" id="CLU_019189_13_1_1"/>
<dbReference type="PANTHER" id="PTHR36091:SF2">
    <property type="entry name" value="AMINOGLYCOSIDE PHOSPHOTRANSFERASE DOMAIN-CONTAINING PROTEIN"/>
    <property type="match status" value="1"/>
</dbReference>
<organism evidence="2 3">
    <name type="scientific">Arthroderma otae (strain ATCC MYA-4605 / CBS 113480)</name>
    <name type="common">Microsporum canis</name>
    <dbReference type="NCBI Taxonomy" id="554155"/>
    <lineage>
        <taxon>Eukaryota</taxon>
        <taxon>Fungi</taxon>
        <taxon>Dikarya</taxon>
        <taxon>Ascomycota</taxon>
        <taxon>Pezizomycotina</taxon>
        <taxon>Eurotiomycetes</taxon>
        <taxon>Eurotiomycetidae</taxon>
        <taxon>Onygenales</taxon>
        <taxon>Arthrodermataceae</taxon>
        <taxon>Microsporum</taxon>
    </lineage>
</organism>
<evidence type="ECO:0000259" key="1">
    <source>
        <dbReference type="Pfam" id="PF01636"/>
    </source>
</evidence>
<dbReference type="OrthoDB" id="2968323at2759"/>
<evidence type="ECO:0000313" key="2">
    <source>
        <dbReference type="EMBL" id="EEQ34143.1"/>
    </source>
</evidence>
<dbReference type="VEuPathDB" id="FungiDB:MCYG_06962"/>
<dbReference type="SUPFAM" id="SSF56112">
    <property type="entry name" value="Protein kinase-like (PK-like)"/>
    <property type="match status" value="1"/>
</dbReference>
<dbReference type="eggNOG" id="ENOG502QV1E">
    <property type="taxonomic scope" value="Eukaryota"/>
</dbReference>
<dbReference type="InterPro" id="IPR051035">
    <property type="entry name" value="Mito_inheritance_9"/>
</dbReference>
<dbReference type="Proteomes" id="UP000002035">
    <property type="component" value="Unassembled WGS sequence"/>
</dbReference>
<dbReference type="EMBL" id="DS995706">
    <property type="protein sequence ID" value="EEQ34143.1"/>
    <property type="molecule type" value="Genomic_DNA"/>
</dbReference>
<accession>C5FW59</accession>
<reference evidence="3" key="1">
    <citation type="journal article" date="2012" name="MBio">
        <title>Comparative genome analysis of Trichophyton rubrum and related dermatophytes reveals candidate genes involved in infection.</title>
        <authorList>
            <person name="Martinez D.A."/>
            <person name="Oliver B.G."/>
            <person name="Graeser Y."/>
            <person name="Goldberg J.M."/>
            <person name="Li W."/>
            <person name="Martinez-Rossi N.M."/>
            <person name="Monod M."/>
            <person name="Shelest E."/>
            <person name="Barton R.C."/>
            <person name="Birch E."/>
            <person name="Brakhage A.A."/>
            <person name="Chen Z."/>
            <person name="Gurr S.J."/>
            <person name="Heiman D."/>
            <person name="Heitman J."/>
            <person name="Kosti I."/>
            <person name="Rossi A."/>
            <person name="Saif S."/>
            <person name="Samalova M."/>
            <person name="Saunders C.W."/>
            <person name="Shea T."/>
            <person name="Summerbell R.C."/>
            <person name="Xu J."/>
            <person name="Young S."/>
            <person name="Zeng Q."/>
            <person name="Birren B.W."/>
            <person name="Cuomo C.A."/>
            <person name="White T.C."/>
        </authorList>
    </citation>
    <scope>NUCLEOTIDE SEQUENCE [LARGE SCALE GENOMIC DNA]</scope>
    <source>
        <strain evidence="3">ATCC MYA-4605 / CBS 113480</strain>
    </source>
</reference>
<dbReference type="GeneID" id="9228224"/>
<dbReference type="AlphaFoldDB" id="C5FW59"/>
<dbReference type="GO" id="GO:0016740">
    <property type="term" value="F:transferase activity"/>
    <property type="evidence" value="ECO:0007669"/>
    <property type="project" value="UniProtKB-KW"/>
</dbReference>